<comment type="function">
    <text evidence="5">Component of the eukaryotic translation initiation factor 3 (eIF-3) complex, which is involved in protein synthesis of a specialized repertoire of mRNAs and, together with other initiation factors, stimulates binding of mRNA and methionyl-tRNAi to the 40S ribosome. The eIF-3 complex specifically targets and initiates translation of a subset of mRNAs involved in cell proliferation.</text>
</comment>
<evidence type="ECO:0000256" key="2">
    <source>
        <dbReference type="ARBA" id="ARBA00022540"/>
    </source>
</evidence>
<dbReference type="PANTHER" id="PTHR10317">
    <property type="entry name" value="EUKARYOTIC TRANSLATION INITIATION FACTOR 3 SUBUNIT E"/>
    <property type="match status" value="1"/>
</dbReference>
<evidence type="ECO:0000256" key="3">
    <source>
        <dbReference type="ARBA" id="ARBA00022917"/>
    </source>
</evidence>
<feature type="domain" description="PCI" evidence="7">
    <location>
        <begin position="254"/>
        <end position="381"/>
    </location>
</feature>
<dbReference type="OMA" id="NCPWILR"/>
<sequence>MFDPMLFFREFDEKQEFSRRYKTVSMAKYDLTCNMSQYFDPHMVIPLFEFLSEREIYDEKHILTAKLELLRNTNMVDFSIETFEQLHGESVAVPQELKDRRNVVIEKLKSMHAQTEVIVNILEDKEVNDLIKKKDRDGRQLLDHLTQKFDFHPDMLDMMYKAAKFQFECGNYSATAEYLYFYRLLVVSPQQNEHYLNALWGKLASEILVQNWDDARDDLNRLKGYIDTNTFESELELLHQRAWWIHWSLFVFFNHPKGRDEIIEQLLMNNNYLNTIQILCPHVLRYLTAAVVVNKKRRQVLKELVSIVQLESYHYKDPITEFVECLYVKYDFDMAQQKLRESEQVLVNDFFLTSLLEDFMESARLLVFEMYCRIHQCISIE</sequence>
<dbReference type="InterPro" id="IPR019010">
    <property type="entry name" value="eIF3e_N"/>
</dbReference>
<dbReference type="CDD" id="cd21378">
    <property type="entry name" value="eIF3E"/>
    <property type="match status" value="1"/>
</dbReference>
<protein>
    <recommendedName>
        <fullName evidence="5 6">Eukaryotic translation initiation factor 3 subunit E</fullName>
        <shortName evidence="5">eIF3e</shortName>
    </recommendedName>
    <alternativeName>
        <fullName evidence="5">Eukaryotic translation initiation factor 3 subunit 6</fullName>
    </alternativeName>
</protein>
<evidence type="ECO:0000313" key="9">
    <source>
        <dbReference type="WBParaSite" id="nRc.2.0.1.t23825-RA"/>
    </source>
</evidence>
<dbReference type="Proteomes" id="UP000887565">
    <property type="component" value="Unplaced"/>
</dbReference>
<evidence type="ECO:0000256" key="6">
    <source>
        <dbReference type="PIRNR" id="PIRNR016255"/>
    </source>
</evidence>
<dbReference type="PROSITE" id="PS50250">
    <property type="entry name" value="PCI"/>
    <property type="match status" value="1"/>
</dbReference>
<comment type="subunit">
    <text evidence="4">Component of the eukaryotic translation initiation factor 3 (eIF-3) complex. The eIF-3 complex interacts with pix. Interacts with mxt.</text>
</comment>
<dbReference type="Pfam" id="PF09440">
    <property type="entry name" value="eIF3_N"/>
    <property type="match status" value="1"/>
</dbReference>
<dbReference type="GO" id="GO:0033290">
    <property type="term" value="C:eukaryotic 48S preinitiation complex"/>
    <property type="evidence" value="ECO:0007669"/>
    <property type="project" value="UniProtKB-UniRule"/>
</dbReference>
<evidence type="ECO:0000259" key="7">
    <source>
        <dbReference type="PROSITE" id="PS50250"/>
    </source>
</evidence>
<keyword evidence="8" id="KW-1185">Reference proteome</keyword>
<evidence type="ECO:0000256" key="5">
    <source>
        <dbReference type="HAMAP-Rule" id="MF_03004"/>
    </source>
</evidence>
<dbReference type="HAMAP" id="MF_03004">
    <property type="entry name" value="eIF3e"/>
    <property type="match status" value="1"/>
</dbReference>
<dbReference type="PIRSF" id="PIRSF016255">
    <property type="entry name" value="eIF3e_su6"/>
    <property type="match status" value="1"/>
</dbReference>
<dbReference type="GO" id="GO:0071540">
    <property type="term" value="C:eukaryotic translation initiation factor 3 complex, eIF3e"/>
    <property type="evidence" value="ECO:0007669"/>
    <property type="project" value="UniProtKB-UniRule"/>
</dbReference>
<comment type="similarity">
    <text evidence="5 6">Belongs to the eIF-3 subunit E family.</text>
</comment>
<organism evidence="8 9">
    <name type="scientific">Romanomermis culicivorax</name>
    <name type="common">Nematode worm</name>
    <dbReference type="NCBI Taxonomy" id="13658"/>
    <lineage>
        <taxon>Eukaryota</taxon>
        <taxon>Metazoa</taxon>
        <taxon>Ecdysozoa</taxon>
        <taxon>Nematoda</taxon>
        <taxon>Enoplea</taxon>
        <taxon>Dorylaimia</taxon>
        <taxon>Mermithida</taxon>
        <taxon>Mermithoidea</taxon>
        <taxon>Mermithidae</taxon>
        <taxon>Romanomermis</taxon>
    </lineage>
</organism>
<evidence type="ECO:0000256" key="4">
    <source>
        <dbReference type="ARBA" id="ARBA00047068"/>
    </source>
</evidence>
<dbReference type="InterPro" id="IPR016650">
    <property type="entry name" value="eIF3e"/>
</dbReference>
<reference evidence="9" key="1">
    <citation type="submission" date="2022-11" db="UniProtKB">
        <authorList>
            <consortium name="WormBaseParasite"/>
        </authorList>
    </citation>
    <scope>IDENTIFICATION</scope>
</reference>
<keyword evidence="1 5" id="KW-0963">Cytoplasm</keyword>
<keyword evidence="3 5" id="KW-0648">Protein biosynthesis</keyword>
<evidence type="ECO:0000313" key="8">
    <source>
        <dbReference type="Proteomes" id="UP000887565"/>
    </source>
</evidence>
<dbReference type="InterPro" id="IPR000717">
    <property type="entry name" value="PCI_dom"/>
</dbReference>
<dbReference type="SMART" id="SM01186">
    <property type="entry name" value="eIF3_N"/>
    <property type="match status" value="1"/>
</dbReference>
<evidence type="ECO:0000256" key="1">
    <source>
        <dbReference type="ARBA" id="ARBA00022490"/>
    </source>
</evidence>
<dbReference type="GO" id="GO:0003743">
    <property type="term" value="F:translation initiation factor activity"/>
    <property type="evidence" value="ECO:0007669"/>
    <property type="project" value="UniProtKB-UniRule"/>
</dbReference>
<comment type="subcellular location">
    <subcellularLocation>
        <location evidence="5 6">Cytoplasm</location>
    </subcellularLocation>
</comment>
<keyword evidence="2 5" id="KW-0396">Initiation factor</keyword>
<dbReference type="GO" id="GO:0016282">
    <property type="term" value="C:eukaryotic 43S preinitiation complex"/>
    <property type="evidence" value="ECO:0007669"/>
    <property type="project" value="UniProtKB-UniRule"/>
</dbReference>
<accession>A0A915JDE8</accession>
<dbReference type="WBParaSite" id="nRc.2.0.1.t23825-RA">
    <property type="protein sequence ID" value="nRc.2.0.1.t23825-RA"/>
    <property type="gene ID" value="nRc.2.0.1.g23825"/>
</dbReference>
<name>A0A915JDE8_ROMCU</name>
<proteinExistence type="inferred from homology"/>
<dbReference type="AlphaFoldDB" id="A0A915JDE8"/>
<dbReference type="GO" id="GO:0001732">
    <property type="term" value="P:formation of cytoplasmic translation initiation complex"/>
    <property type="evidence" value="ECO:0007669"/>
    <property type="project" value="UniProtKB-UniRule"/>
</dbReference>